<comment type="caution">
    <text evidence="1">The sequence shown here is derived from an EMBL/GenBank/DDBJ whole genome shotgun (WGS) entry which is preliminary data.</text>
</comment>
<dbReference type="AlphaFoldDB" id="A0AAV6UGM4"/>
<proteinExistence type="predicted"/>
<dbReference type="Proteomes" id="UP000827092">
    <property type="component" value="Unassembled WGS sequence"/>
</dbReference>
<evidence type="ECO:0000313" key="1">
    <source>
        <dbReference type="EMBL" id="KAG8182919.1"/>
    </source>
</evidence>
<name>A0AAV6UGM4_9ARAC</name>
<evidence type="ECO:0000313" key="2">
    <source>
        <dbReference type="Proteomes" id="UP000827092"/>
    </source>
</evidence>
<reference evidence="1 2" key="1">
    <citation type="journal article" date="2022" name="Nat. Ecol. Evol.">
        <title>A masculinizing supergene underlies an exaggerated male reproductive morph in a spider.</title>
        <authorList>
            <person name="Hendrickx F."/>
            <person name="De Corte Z."/>
            <person name="Sonet G."/>
            <person name="Van Belleghem S.M."/>
            <person name="Kostlbacher S."/>
            <person name="Vangestel C."/>
        </authorList>
    </citation>
    <scope>NUCLEOTIDE SEQUENCE [LARGE SCALE GENOMIC DNA]</scope>
    <source>
        <strain evidence="1">W744_W776</strain>
    </source>
</reference>
<dbReference type="EMBL" id="JAFNEN010000441">
    <property type="protein sequence ID" value="KAG8182919.1"/>
    <property type="molecule type" value="Genomic_DNA"/>
</dbReference>
<keyword evidence="2" id="KW-1185">Reference proteome</keyword>
<sequence>MASVAPLLSPHSNFRRQKCKTSDFVGDRAIQLGCFNHFLIRKFTQVCRNQTFKGKNSLKFSTKPCLYFGYKMVYYRHKHSASVEFFYIFGWRVVPFRLPPTNSGGCDSCAQFFGNQQTVLKNAAKFKNSICSNIFEGFQNL</sequence>
<organism evidence="1 2">
    <name type="scientific">Oedothorax gibbosus</name>
    <dbReference type="NCBI Taxonomy" id="931172"/>
    <lineage>
        <taxon>Eukaryota</taxon>
        <taxon>Metazoa</taxon>
        <taxon>Ecdysozoa</taxon>
        <taxon>Arthropoda</taxon>
        <taxon>Chelicerata</taxon>
        <taxon>Arachnida</taxon>
        <taxon>Araneae</taxon>
        <taxon>Araneomorphae</taxon>
        <taxon>Entelegynae</taxon>
        <taxon>Araneoidea</taxon>
        <taxon>Linyphiidae</taxon>
        <taxon>Erigoninae</taxon>
        <taxon>Oedothorax</taxon>
    </lineage>
</organism>
<accession>A0AAV6UGM4</accession>
<gene>
    <name evidence="1" type="ORF">JTE90_028741</name>
</gene>
<protein>
    <submittedName>
        <fullName evidence="1">Uncharacterized protein</fullName>
    </submittedName>
</protein>